<organism evidence="1 2">
    <name type="scientific">Triplophysa rosa</name>
    <name type="common">Cave loach</name>
    <dbReference type="NCBI Taxonomy" id="992332"/>
    <lineage>
        <taxon>Eukaryota</taxon>
        <taxon>Metazoa</taxon>
        <taxon>Chordata</taxon>
        <taxon>Craniata</taxon>
        <taxon>Vertebrata</taxon>
        <taxon>Euteleostomi</taxon>
        <taxon>Actinopterygii</taxon>
        <taxon>Neopterygii</taxon>
        <taxon>Teleostei</taxon>
        <taxon>Ostariophysi</taxon>
        <taxon>Cypriniformes</taxon>
        <taxon>Nemacheilidae</taxon>
        <taxon>Triplophysa</taxon>
    </lineage>
</organism>
<reference evidence="1" key="1">
    <citation type="submission" date="2021-02" db="EMBL/GenBank/DDBJ databases">
        <title>Comparative genomics reveals that relaxation of natural selection precedes convergent phenotypic evolution of cavefish.</title>
        <authorList>
            <person name="Peng Z."/>
        </authorList>
    </citation>
    <scope>NUCLEOTIDE SEQUENCE</scope>
    <source>
        <tissue evidence="1">Muscle</tissue>
    </source>
</reference>
<accession>A0A9W7TVK9</accession>
<evidence type="ECO:0000313" key="2">
    <source>
        <dbReference type="Proteomes" id="UP001059041"/>
    </source>
</evidence>
<comment type="caution">
    <text evidence="1">The sequence shown here is derived from an EMBL/GenBank/DDBJ whole genome shotgun (WGS) entry which is preliminary data.</text>
</comment>
<dbReference type="Proteomes" id="UP001059041">
    <property type="component" value="Linkage Group LG11"/>
</dbReference>
<keyword evidence="2" id="KW-1185">Reference proteome</keyword>
<dbReference type="AlphaFoldDB" id="A0A9W7TVK9"/>
<sequence length="92" mass="10500">MEQESRAFPQYRARARAIHSPGSCKGQRVNSIITDEGLLNAKYRCQLRLRKEIMAFQHKQGSKECQVTQCSFPQYSANKVVCRPVSEARALI</sequence>
<dbReference type="EMBL" id="JAFHDT010000011">
    <property type="protein sequence ID" value="KAI7803378.1"/>
    <property type="molecule type" value="Genomic_DNA"/>
</dbReference>
<protein>
    <submittedName>
        <fullName evidence="1">Uncharacterized protein</fullName>
    </submittedName>
</protein>
<proteinExistence type="predicted"/>
<name>A0A9W7TVK9_TRIRA</name>
<gene>
    <name evidence="1" type="ORF">IRJ41_006164</name>
</gene>
<evidence type="ECO:0000313" key="1">
    <source>
        <dbReference type="EMBL" id="KAI7803378.1"/>
    </source>
</evidence>